<proteinExistence type="predicted"/>
<comment type="caution">
    <text evidence="2">The sequence shown here is derived from an EMBL/GenBank/DDBJ whole genome shotgun (WGS) entry which is preliminary data.</text>
</comment>
<dbReference type="Proteomes" id="UP001381693">
    <property type="component" value="Unassembled WGS sequence"/>
</dbReference>
<feature type="compositionally biased region" description="Low complexity" evidence="1">
    <location>
        <begin position="46"/>
        <end position="68"/>
    </location>
</feature>
<dbReference type="EMBL" id="JAXCGZ010020914">
    <property type="protein sequence ID" value="KAK7063189.1"/>
    <property type="molecule type" value="Genomic_DNA"/>
</dbReference>
<name>A0AAN9A064_HALRR</name>
<gene>
    <name evidence="2" type="ORF">SK128_012341</name>
</gene>
<dbReference type="AlphaFoldDB" id="A0AAN9A064"/>
<evidence type="ECO:0000313" key="3">
    <source>
        <dbReference type="Proteomes" id="UP001381693"/>
    </source>
</evidence>
<sequence length="68" mass="8079">MDSFDWVFADTFIYAIRLKDIRKALLQMYGVFRNRVHNPTEHRRVSNTNSSTRTVVSRLSLSSPWPHR</sequence>
<organism evidence="2 3">
    <name type="scientific">Halocaridina rubra</name>
    <name type="common">Hawaiian red shrimp</name>
    <dbReference type="NCBI Taxonomy" id="373956"/>
    <lineage>
        <taxon>Eukaryota</taxon>
        <taxon>Metazoa</taxon>
        <taxon>Ecdysozoa</taxon>
        <taxon>Arthropoda</taxon>
        <taxon>Crustacea</taxon>
        <taxon>Multicrustacea</taxon>
        <taxon>Malacostraca</taxon>
        <taxon>Eumalacostraca</taxon>
        <taxon>Eucarida</taxon>
        <taxon>Decapoda</taxon>
        <taxon>Pleocyemata</taxon>
        <taxon>Caridea</taxon>
        <taxon>Atyoidea</taxon>
        <taxon>Atyidae</taxon>
        <taxon>Halocaridina</taxon>
    </lineage>
</organism>
<accession>A0AAN9A064</accession>
<evidence type="ECO:0000313" key="2">
    <source>
        <dbReference type="EMBL" id="KAK7063189.1"/>
    </source>
</evidence>
<feature type="region of interest" description="Disordered" evidence="1">
    <location>
        <begin position="40"/>
        <end position="68"/>
    </location>
</feature>
<keyword evidence="3" id="KW-1185">Reference proteome</keyword>
<reference evidence="2 3" key="1">
    <citation type="submission" date="2023-11" db="EMBL/GenBank/DDBJ databases">
        <title>Halocaridina rubra genome assembly.</title>
        <authorList>
            <person name="Smith C."/>
        </authorList>
    </citation>
    <scope>NUCLEOTIDE SEQUENCE [LARGE SCALE GENOMIC DNA]</scope>
    <source>
        <strain evidence="2">EP-1</strain>
        <tissue evidence="2">Whole</tissue>
    </source>
</reference>
<evidence type="ECO:0000256" key="1">
    <source>
        <dbReference type="SAM" id="MobiDB-lite"/>
    </source>
</evidence>
<protein>
    <submittedName>
        <fullName evidence="2">Uncharacterized protein</fullName>
    </submittedName>
</protein>